<gene>
    <name evidence="2" type="ORF">OP8BY_1784</name>
</gene>
<dbReference type="AlphaFoldDB" id="A0A3E2BN47"/>
<feature type="transmembrane region" description="Helical" evidence="1">
    <location>
        <begin position="6"/>
        <end position="26"/>
    </location>
</feature>
<evidence type="ECO:0000313" key="2">
    <source>
        <dbReference type="EMBL" id="RFT16180.1"/>
    </source>
</evidence>
<organism evidence="2 3">
    <name type="scientific">Candidatus Saccharicenans subterraneus</name>
    <dbReference type="NCBI Taxonomy" id="2508984"/>
    <lineage>
        <taxon>Bacteria</taxon>
        <taxon>Candidatus Aminicenantota</taxon>
        <taxon>Candidatus Aminicenantia</taxon>
        <taxon>Candidatus Aminicenantales</taxon>
        <taxon>Candidatus Saccharicenantaceae</taxon>
        <taxon>Candidatus Saccharicenans</taxon>
    </lineage>
</organism>
<keyword evidence="1" id="KW-0472">Membrane</keyword>
<sequence>MNKSRAASHHLFAFIVTSVQMAIILFKAGRFKLMKRLGQLPRCWIMVAPGTECF</sequence>
<reference evidence="2 3" key="1">
    <citation type="submission" date="2018-08" db="EMBL/GenBank/DDBJ databases">
        <title>Genome analysis of the thermophilic bacterium of the candidate phylum Aminicenantes from deep subsurface aquifer revealed its physiology and ecological role.</title>
        <authorList>
            <person name="Kadnikov V.V."/>
            <person name="Mardanov A.V."/>
            <person name="Beletsky A.V."/>
            <person name="Karnachuk O.V."/>
            <person name="Ravin N.V."/>
        </authorList>
    </citation>
    <scope>NUCLEOTIDE SEQUENCE [LARGE SCALE GENOMIC DNA]</scope>
    <source>
        <strain evidence="2">BY38</strain>
    </source>
</reference>
<keyword evidence="1" id="KW-1133">Transmembrane helix</keyword>
<dbReference type="Proteomes" id="UP000257323">
    <property type="component" value="Unassembled WGS sequence"/>
</dbReference>
<evidence type="ECO:0000256" key="1">
    <source>
        <dbReference type="SAM" id="Phobius"/>
    </source>
</evidence>
<proteinExistence type="predicted"/>
<dbReference type="EMBL" id="QUAH01000004">
    <property type="protein sequence ID" value="RFT16180.1"/>
    <property type="molecule type" value="Genomic_DNA"/>
</dbReference>
<keyword evidence="1" id="KW-0812">Transmembrane</keyword>
<evidence type="ECO:0000313" key="3">
    <source>
        <dbReference type="Proteomes" id="UP000257323"/>
    </source>
</evidence>
<name>A0A3E2BN47_9BACT</name>
<comment type="caution">
    <text evidence="2">The sequence shown here is derived from an EMBL/GenBank/DDBJ whole genome shotgun (WGS) entry which is preliminary data.</text>
</comment>
<accession>A0A3E2BN47</accession>
<protein>
    <submittedName>
        <fullName evidence="2">Uncharacterized protein</fullName>
    </submittedName>
</protein>